<keyword evidence="5" id="KW-1185">Reference proteome</keyword>
<reference evidence="5" key="1">
    <citation type="submission" date="2015-02" db="EMBL/GenBank/DDBJ databases">
        <title>Genome sequencing for Strongylocentrotus purpuratus.</title>
        <authorList>
            <person name="Murali S."/>
            <person name="Liu Y."/>
            <person name="Vee V."/>
            <person name="English A."/>
            <person name="Wang M."/>
            <person name="Skinner E."/>
            <person name="Han Y."/>
            <person name="Muzny D.M."/>
            <person name="Worley K.C."/>
            <person name="Gibbs R.A."/>
        </authorList>
    </citation>
    <scope>NUCLEOTIDE SEQUENCE</scope>
</reference>
<dbReference type="KEGG" id="spu:577256"/>
<evidence type="ECO:0000313" key="4">
    <source>
        <dbReference type="EnsemblMetazoa" id="XP_003730450"/>
    </source>
</evidence>
<dbReference type="GO" id="GO:0016616">
    <property type="term" value="F:oxidoreductase activity, acting on the CH-OH group of donors, NAD or NADP as acceptor"/>
    <property type="evidence" value="ECO:0000318"/>
    <property type="project" value="GO_Central"/>
</dbReference>
<dbReference type="SUPFAM" id="SSF51735">
    <property type="entry name" value="NAD(P)-binding Rossmann-fold domains"/>
    <property type="match status" value="1"/>
</dbReference>
<evidence type="ECO:0000256" key="1">
    <source>
        <dbReference type="ARBA" id="ARBA00023002"/>
    </source>
</evidence>
<dbReference type="PANTHER" id="PTHR10366:SF564">
    <property type="entry name" value="STEROL-4-ALPHA-CARBOXYLATE 3-DEHYDROGENASE, DECARBOXYLATING"/>
    <property type="match status" value="1"/>
</dbReference>
<proteinExistence type="inferred from homology"/>
<dbReference type="Gene3D" id="3.40.50.720">
    <property type="entry name" value="NAD(P)-binding Rossmann-like Domain"/>
    <property type="match status" value="1"/>
</dbReference>
<dbReference type="OMA" id="IGREFRF"/>
<protein>
    <recommendedName>
        <fullName evidence="3">NAD-dependent epimerase/dehydratase domain-containing protein</fullName>
    </recommendedName>
</protein>
<evidence type="ECO:0000256" key="2">
    <source>
        <dbReference type="ARBA" id="ARBA00023445"/>
    </source>
</evidence>
<organism evidence="4 5">
    <name type="scientific">Strongylocentrotus purpuratus</name>
    <name type="common">Purple sea urchin</name>
    <dbReference type="NCBI Taxonomy" id="7668"/>
    <lineage>
        <taxon>Eukaryota</taxon>
        <taxon>Metazoa</taxon>
        <taxon>Echinodermata</taxon>
        <taxon>Eleutherozoa</taxon>
        <taxon>Echinozoa</taxon>
        <taxon>Echinoidea</taxon>
        <taxon>Euechinoidea</taxon>
        <taxon>Echinacea</taxon>
        <taxon>Camarodonta</taxon>
        <taxon>Echinidea</taxon>
        <taxon>Strongylocentrotidae</taxon>
        <taxon>Strongylocentrotus</taxon>
    </lineage>
</organism>
<comment type="similarity">
    <text evidence="2">Belongs to the NAD(P)-dependent epimerase/dehydratase family. Dihydroflavonol-4-reductase subfamily.</text>
</comment>
<dbReference type="PANTHER" id="PTHR10366">
    <property type="entry name" value="NAD DEPENDENT EPIMERASE/DEHYDRATASE"/>
    <property type="match status" value="1"/>
</dbReference>
<dbReference type="GeneID" id="577256"/>
<dbReference type="InterPro" id="IPR001509">
    <property type="entry name" value="Epimerase_deHydtase"/>
</dbReference>
<dbReference type="Proteomes" id="UP000007110">
    <property type="component" value="Unassembled WGS sequence"/>
</dbReference>
<dbReference type="Pfam" id="PF01370">
    <property type="entry name" value="Epimerase"/>
    <property type="match status" value="1"/>
</dbReference>
<keyword evidence="1" id="KW-0560">Oxidoreductase</keyword>
<dbReference type="RefSeq" id="XP_003730450.1">
    <property type="nucleotide sequence ID" value="XM_003730402.3"/>
</dbReference>
<dbReference type="InParanoid" id="A0A7M7GMU0"/>
<dbReference type="CDD" id="cd05227">
    <property type="entry name" value="AR_SDR_e"/>
    <property type="match status" value="1"/>
</dbReference>
<dbReference type="AlphaFoldDB" id="A0A7M7GMU0"/>
<dbReference type="InterPro" id="IPR036291">
    <property type="entry name" value="NAD(P)-bd_dom_sf"/>
</dbReference>
<dbReference type="OrthoDB" id="2735536at2759"/>
<evidence type="ECO:0000259" key="3">
    <source>
        <dbReference type="Pfam" id="PF01370"/>
    </source>
</evidence>
<sequence>MSTEPGVEKVLVTGASGYIATHIVQQLQEAGYKVRGTVRSLTNPKKVGPLKELCPNAAHELELVEADLTNEACWKDAVQGCSHVIHTASPFPDKSPKDENVVIKPAVEGTTNVLQACVDVGGVKRVVLTSSVAAISDLTETNTEPITEETWRNMNSPMEDAYGKSKALAEKAAWDFVEKLPAESKFELAVINPSMVLGPVICGVPGTSVEVIRRILERDPPAIPKLNFPVCDVRDVAKAHVVAMTHPDAPGHRHIVSPHNMWFREMADVLREEFRDKGYKPPRMMAPPLLLKMVSWFDSTVKYILPLQGHKTTLSNHRLTEVLGIKPYEPKESLIDMAYTCIDKGFIVRKKEYVNPKTQQTQTTEGASASP</sequence>
<evidence type="ECO:0000313" key="5">
    <source>
        <dbReference type="Proteomes" id="UP000007110"/>
    </source>
</evidence>
<dbReference type="FunFam" id="3.40.50.720:FF:000336">
    <property type="entry name" value="Aldehyde reductase"/>
    <property type="match status" value="1"/>
</dbReference>
<name>A0A7M7GMU0_STRPU</name>
<accession>A0A7M7GMU0</accession>
<dbReference type="InterPro" id="IPR050425">
    <property type="entry name" value="NAD(P)_dehydrat-like"/>
</dbReference>
<dbReference type="EnsemblMetazoa" id="XM_003730402">
    <property type="protein sequence ID" value="XP_003730450"/>
    <property type="gene ID" value="LOC577256"/>
</dbReference>
<feature type="domain" description="NAD-dependent epimerase/dehydratase" evidence="3">
    <location>
        <begin position="10"/>
        <end position="255"/>
    </location>
</feature>
<reference evidence="4" key="2">
    <citation type="submission" date="2021-01" db="UniProtKB">
        <authorList>
            <consortium name="EnsemblMetazoa"/>
        </authorList>
    </citation>
    <scope>IDENTIFICATION</scope>
</reference>